<name>I9WZ36_RHILT</name>
<sequence>MVMVTETIGNNLPRLTMYVRQLSIKNIRSITQFEISFQAGALPGWHVVLGSNGAGKSSVIRSLALILAGPKEALALRQDWRTWARFGTADGSIKAEIEVGPDDIFTKRGKPTKSVKAELQLVPAESTLDSRVNPLDLTAPSSTTALRSVWGTNSGWFSASFGPFRRFTGGDQTYDRLYYSNPRLASHLSAFGEDVALTEGLRWLRDLRVKELENDPDQAQLLGPLIDFLNVSQLLPHGARIAEVRSEEVIVTDANGARVIVEQMSDGYRSVLSMIFEILRQMTRSYGVERMLKSLNLHTGQVDLPGVVAIDEVDTHLHPSWQRDIGPWFTRCFPLVQFIVTTHSPIICRNASTVWRLANPGTDEPSEKIEGIALNRLIHGSILEAYGTEFFGRDIARSADSKEMVQELAQLNRKALRAKLEPAETSRLEELRKTLPTVATSAGVE</sequence>
<dbReference type="GO" id="GO:0005524">
    <property type="term" value="F:ATP binding"/>
    <property type="evidence" value="ECO:0007669"/>
    <property type="project" value="UniProtKB-KW"/>
</dbReference>
<feature type="domain" description="ATPase AAA-type core" evidence="1">
    <location>
        <begin position="46"/>
        <end position="347"/>
    </location>
</feature>
<evidence type="ECO:0000313" key="3">
    <source>
        <dbReference type="Proteomes" id="UP000005092"/>
    </source>
</evidence>
<proteinExistence type="predicted"/>
<dbReference type="Gene3D" id="3.40.50.300">
    <property type="entry name" value="P-loop containing nucleotide triphosphate hydrolases"/>
    <property type="match status" value="2"/>
</dbReference>
<dbReference type="AlphaFoldDB" id="I9WZ36"/>
<keyword evidence="2" id="KW-0547">Nucleotide-binding</keyword>
<evidence type="ECO:0000259" key="1">
    <source>
        <dbReference type="Pfam" id="PF13304"/>
    </source>
</evidence>
<dbReference type="Proteomes" id="UP000005092">
    <property type="component" value="Unassembled WGS sequence"/>
</dbReference>
<dbReference type="HOGENOM" id="CLU_033429_2_0_5"/>
<protein>
    <submittedName>
        <fullName evidence="2">Putative ATP-binding protein involved in virulence</fullName>
    </submittedName>
</protein>
<reference evidence="2 3" key="1">
    <citation type="submission" date="2012-02" db="EMBL/GenBank/DDBJ databases">
        <title>Improved High-Quality Draft Sequence of Rhizobium leguminosarum bv. trifolii WSM597.</title>
        <authorList>
            <consortium name="US DOE Joint Genome Institute"/>
            <person name="Lucas S."/>
            <person name="Han J."/>
            <person name="Lapidus A."/>
            <person name="Cheng J.-F."/>
            <person name="Goodwin L."/>
            <person name="Pitluck S."/>
            <person name="Peters L."/>
            <person name="Ovchinnikova G."/>
            <person name="Held B."/>
            <person name="Detter J.C."/>
            <person name="Han C."/>
            <person name="Tapia R."/>
            <person name="Land M."/>
            <person name="Hauser L."/>
            <person name="Kyrpides N."/>
            <person name="Ivanova N."/>
            <person name="Pagani I."/>
            <person name="Brau L."/>
            <person name="Yates R."/>
            <person name="O'Hara G."/>
            <person name="Rui T."/>
            <person name="Howieson J."/>
            <person name="Reeve W."/>
            <person name="Woyke T."/>
        </authorList>
    </citation>
    <scope>NUCLEOTIDE SEQUENCE [LARGE SCALE GENOMIC DNA]</scope>
    <source>
        <strain evidence="2 3">WSM597</strain>
    </source>
</reference>
<dbReference type="PANTHER" id="PTHR43581">
    <property type="entry name" value="ATP/GTP PHOSPHATASE"/>
    <property type="match status" value="1"/>
</dbReference>
<dbReference type="PANTHER" id="PTHR43581:SF2">
    <property type="entry name" value="EXCINUCLEASE ATPASE SUBUNIT"/>
    <property type="match status" value="1"/>
</dbReference>
<dbReference type="Pfam" id="PF13304">
    <property type="entry name" value="AAA_21"/>
    <property type="match status" value="1"/>
</dbReference>
<gene>
    <name evidence="2" type="ORF">Rleg9DRAFT_0491</name>
</gene>
<dbReference type="GO" id="GO:0016887">
    <property type="term" value="F:ATP hydrolysis activity"/>
    <property type="evidence" value="ECO:0007669"/>
    <property type="project" value="InterPro"/>
</dbReference>
<dbReference type="InterPro" id="IPR003959">
    <property type="entry name" value="ATPase_AAA_core"/>
</dbReference>
<dbReference type="InterPro" id="IPR051396">
    <property type="entry name" value="Bact_Antivir_Def_Nuclease"/>
</dbReference>
<keyword evidence="2" id="KW-0067">ATP-binding</keyword>
<dbReference type="SUPFAM" id="SSF52540">
    <property type="entry name" value="P-loop containing nucleoside triphosphate hydrolases"/>
    <property type="match status" value="1"/>
</dbReference>
<dbReference type="InterPro" id="IPR027417">
    <property type="entry name" value="P-loop_NTPase"/>
</dbReference>
<organism evidence="2 3">
    <name type="scientific">Rhizobium leguminosarum bv. trifolii WSM597</name>
    <dbReference type="NCBI Taxonomy" id="754764"/>
    <lineage>
        <taxon>Bacteria</taxon>
        <taxon>Pseudomonadati</taxon>
        <taxon>Pseudomonadota</taxon>
        <taxon>Alphaproteobacteria</taxon>
        <taxon>Hyphomicrobiales</taxon>
        <taxon>Rhizobiaceae</taxon>
        <taxon>Rhizobium/Agrobacterium group</taxon>
        <taxon>Rhizobium</taxon>
    </lineage>
</organism>
<accession>I9WZ36</accession>
<evidence type="ECO:0000313" key="2">
    <source>
        <dbReference type="EMBL" id="EJB01751.1"/>
    </source>
</evidence>
<dbReference type="EMBL" id="JH719382">
    <property type="protein sequence ID" value="EJB01751.1"/>
    <property type="molecule type" value="Genomic_DNA"/>
</dbReference>